<keyword evidence="2" id="KW-1185">Reference proteome</keyword>
<dbReference type="Proteomes" id="UP000267003">
    <property type="component" value="Unassembled WGS sequence"/>
</dbReference>
<sequence>ACLVGSERCIRDSLEARKPPPVRTRASVSAATVRTARPRPRCPGCTLELPRGRRGESCVWCGFMFAAVSRRRATGPKTPRKPR</sequence>
<protein>
    <submittedName>
        <fullName evidence="1">Uncharacterized protein</fullName>
    </submittedName>
</protein>
<dbReference type="EMBL" id="RAWK01000519">
    <property type="protein sequence ID" value="RKH50446.1"/>
    <property type="molecule type" value="Genomic_DNA"/>
</dbReference>
<organism evidence="1 2">
    <name type="scientific">Corallococcus aberystwythensis</name>
    <dbReference type="NCBI Taxonomy" id="2316722"/>
    <lineage>
        <taxon>Bacteria</taxon>
        <taxon>Pseudomonadati</taxon>
        <taxon>Myxococcota</taxon>
        <taxon>Myxococcia</taxon>
        <taxon>Myxococcales</taxon>
        <taxon>Cystobacterineae</taxon>
        <taxon>Myxococcaceae</taxon>
        <taxon>Corallococcus</taxon>
    </lineage>
</organism>
<gene>
    <name evidence="1" type="ORF">D7W81_41120</name>
</gene>
<dbReference type="OrthoDB" id="5525833at2"/>
<reference evidence="2" key="1">
    <citation type="submission" date="2018-09" db="EMBL/GenBank/DDBJ databases">
        <authorList>
            <person name="Livingstone P.G."/>
            <person name="Whitworth D.E."/>
        </authorList>
    </citation>
    <scope>NUCLEOTIDE SEQUENCE [LARGE SCALE GENOMIC DNA]</scope>
    <source>
        <strain evidence="2">AB050A</strain>
    </source>
</reference>
<evidence type="ECO:0000313" key="2">
    <source>
        <dbReference type="Proteomes" id="UP000267003"/>
    </source>
</evidence>
<dbReference type="AlphaFoldDB" id="A0A3A8P1I7"/>
<proteinExistence type="predicted"/>
<dbReference type="RefSeq" id="WP_120560738.1">
    <property type="nucleotide sequence ID" value="NZ_RAWK01000519.1"/>
</dbReference>
<evidence type="ECO:0000313" key="1">
    <source>
        <dbReference type="EMBL" id="RKH50446.1"/>
    </source>
</evidence>
<name>A0A3A8P1I7_9BACT</name>
<accession>A0A3A8P1I7</accession>
<feature type="non-terminal residue" evidence="1">
    <location>
        <position position="1"/>
    </location>
</feature>
<comment type="caution">
    <text evidence="1">The sequence shown here is derived from an EMBL/GenBank/DDBJ whole genome shotgun (WGS) entry which is preliminary data.</text>
</comment>